<name>A0A1S9DKZ1_ASPOZ</name>
<protein>
    <submittedName>
        <fullName evidence="1">Uncharacterized protein</fullName>
    </submittedName>
</protein>
<organism evidence="1 2">
    <name type="scientific">Aspergillus oryzae</name>
    <name type="common">Yellow koji mold</name>
    <dbReference type="NCBI Taxonomy" id="5062"/>
    <lineage>
        <taxon>Eukaryota</taxon>
        <taxon>Fungi</taxon>
        <taxon>Dikarya</taxon>
        <taxon>Ascomycota</taxon>
        <taxon>Pezizomycotina</taxon>
        <taxon>Eurotiomycetes</taxon>
        <taxon>Eurotiomycetidae</taxon>
        <taxon>Eurotiales</taxon>
        <taxon>Aspergillaceae</taxon>
        <taxon>Aspergillus</taxon>
        <taxon>Aspergillus subgen. Circumdati</taxon>
    </lineage>
</organism>
<sequence length="516" mass="58988">MLSCRGLVRRHIFHTSGSHSKALALMVVSNSVQLPARRGICQLQSNDNFHKVRLRSPAEIKRGLQILFSILREPSLAGQLRELKLDRTPLLSHRGDPYEIRPTQILLLPEDLQRLQLAVRNAGFEGQGEHERVINMLLQNASKYRSPFDKYLYFQAQALAVMLVFLSPQLESLAFCPLGLQQPSEIYLFENFLRRSINDKRDVAGLKNLRSVRFLSDIDNTADDCTLYWDYDVHDCLNLIRELPAIESARFEAIQPNRNVGMWPPPRSANYTDIMLYHCIMHSPEELDIIIQSAKRLRKFAFTVGGRFELDYDVSPVSAIHLLKSLLTHQHTLEELDLDIQAHVTFREMFDEDRGASWGGLYEEVDEGLQDWVAQREKVLIVESLAPECALRSFPNLKHLSIGTHVLYCYARGSGAGRLKEPFSLVDNLPPHLESLRIYGYGLPGEYPHKYKESLDLDVEAQIANLLEQKDAKLPSLKVIEGIDTPIPHGHTVEDCDDEHLLWQREDYDWGAGFDS</sequence>
<reference evidence="1 2" key="1">
    <citation type="submission" date="2016-10" db="EMBL/GenBank/DDBJ databases">
        <title>Genome sequencing of Aspergillus oryzae BCC7051.</title>
        <authorList>
            <person name="Thammarongtham C."/>
            <person name="Vorapreeda T."/>
            <person name="Nookaew I."/>
            <person name="Srisuk T."/>
            <person name="Land M."/>
            <person name="Jeennor S."/>
            <person name="Laoteng K."/>
        </authorList>
    </citation>
    <scope>NUCLEOTIDE SEQUENCE [LARGE SCALE GENOMIC DNA]</scope>
    <source>
        <strain evidence="1 2">BCC7051</strain>
    </source>
</reference>
<evidence type="ECO:0000313" key="2">
    <source>
        <dbReference type="Proteomes" id="UP000190312"/>
    </source>
</evidence>
<comment type="caution">
    <text evidence="1">The sequence shown here is derived from an EMBL/GenBank/DDBJ whole genome shotgun (WGS) entry which is preliminary data.</text>
</comment>
<dbReference type="OrthoDB" id="3437411at2759"/>
<dbReference type="EMBL" id="MKZY01000004">
    <property type="protein sequence ID" value="OOO09718.1"/>
    <property type="molecule type" value="Genomic_DNA"/>
</dbReference>
<dbReference type="VEuPathDB" id="FungiDB:AO090003001356"/>
<dbReference type="eggNOG" id="ENOG502SI5M">
    <property type="taxonomic scope" value="Eukaryota"/>
</dbReference>
<evidence type="ECO:0000313" key="1">
    <source>
        <dbReference type="EMBL" id="OOO09718.1"/>
    </source>
</evidence>
<accession>A0A1S9DKZ1</accession>
<dbReference type="AlphaFoldDB" id="A0A1S9DKZ1"/>
<proteinExistence type="predicted"/>
<dbReference type="Proteomes" id="UP000190312">
    <property type="component" value="Unassembled WGS sequence"/>
</dbReference>
<gene>
    <name evidence="1" type="ORF">OAory_01055260</name>
</gene>